<dbReference type="PANTHER" id="PTHR43728:SF1">
    <property type="entry name" value="FE-S OXIDOREDUCTASE"/>
    <property type="match status" value="1"/>
</dbReference>
<dbReference type="InterPro" id="IPR026351">
    <property type="entry name" value="rSAM_ArsS-like"/>
</dbReference>
<dbReference type="EMBL" id="WAJR01000002">
    <property type="protein sequence ID" value="KAB1642442.1"/>
    <property type="molecule type" value="Genomic_DNA"/>
</dbReference>
<organism evidence="8 9">
    <name type="scientific">Ellagibacter isourolithinifaciens</name>
    <dbReference type="NCBI Taxonomy" id="2137581"/>
    <lineage>
        <taxon>Bacteria</taxon>
        <taxon>Bacillati</taxon>
        <taxon>Actinomycetota</taxon>
        <taxon>Coriobacteriia</taxon>
        <taxon>Eggerthellales</taxon>
        <taxon>Eggerthellaceae</taxon>
        <taxon>Ellagibacter</taxon>
    </lineage>
</organism>
<keyword evidence="3" id="KW-0408">Iron</keyword>
<dbReference type="OrthoDB" id="9805171at2"/>
<dbReference type="NCBIfam" id="TIGR04167">
    <property type="entry name" value="rSAM_SeCys"/>
    <property type="match status" value="1"/>
</dbReference>
<evidence type="ECO:0000256" key="2">
    <source>
        <dbReference type="ARBA" id="ARBA00022723"/>
    </source>
</evidence>
<evidence type="ECO:0000313" key="8">
    <source>
        <dbReference type="EMBL" id="KAB1642442.1"/>
    </source>
</evidence>
<comment type="caution">
    <text evidence="8">The sequence shown here is derived from an EMBL/GenBank/DDBJ whole genome shotgun (WGS) entry which is preliminary data.</text>
</comment>
<name>A0A6N6NNS5_9ACTN</name>
<dbReference type="Pfam" id="PF13847">
    <property type="entry name" value="Methyltransf_31"/>
    <property type="match status" value="1"/>
</dbReference>
<dbReference type="CDD" id="cd02440">
    <property type="entry name" value="AdoMet_MTases"/>
    <property type="match status" value="1"/>
</dbReference>
<dbReference type="InterPro" id="IPR058240">
    <property type="entry name" value="rSAM_sf"/>
</dbReference>
<dbReference type="CDD" id="cd01335">
    <property type="entry name" value="Radical_SAM"/>
    <property type="match status" value="1"/>
</dbReference>
<evidence type="ECO:0000259" key="6">
    <source>
        <dbReference type="Pfam" id="PF12345"/>
    </source>
</evidence>
<dbReference type="RefSeq" id="WP_158048709.1">
    <property type="nucleotide sequence ID" value="NZ_WAJR01000002.1"/>
</dbReference>
<evidence type="ECO:0000256" key="3">
    <source>
        <dbReference type="ARBA" id="ARBA00023004"/>
    </source>
</evidence>
<dbReference type="SUPFAM" id="SSF102114">
    <property type="entry name" value="Radical SAM enzymes"/>
    <property type="match status" value="1"/>
</dbReference>
<dbReference type="Pfam" id="PF04055">
    <property type="entry name" value="Radical_SAM"/>
    <property type="match status" value="1"/>
</dbReference>
<dbReference type="InterPro" id="IPR029063">
    <property type="entry name" value="SAM-dependent_MTases_sf"/>
</dbReference>
<gene>
    <name evidence="8" type="ORF">F8C90_01660</name>
</gene>
<dbReference type="GO" id="GO:0051536">
    <property type="term" value="F:iron-sulfur cluster binding"/>
    <property type="evidence" value="ECO:0007669"/>
    <property type="project" value="UniProtKB-KW"/>
</dbReference>
<dbReference type="Pfam" id="PF12345">
    <property type="entry name" value="DUF3641"/>
    <property type="match status" value="1"/>
</dbReference>
<dbReference type="SUPFAM" id="SSF53335">
    <property type="entry name" value="S-adenosyl-L-methionine-dependent methyltransferases"/>
    <property type="match status" value="1"/>
</dbReference>
<evidence type="ECO:0000256" key="4">
    <source>
        <dbReference type="ARBA" id="ARBA00023014"/>
    </source>
</evidence>
<dbReference type="SFLD" id="SFLDS00029">
    <property type="entry name" value="Radical_SAM"/>
    <property type="match status" value="1"/>
</dbReference>
<evidence type="ECO:0000259" key="7">
    <source>
        <dbReference type="Pfam" id="PF13847"/>
    </source>
</evidence>
<keyword evidence="4" id="KW-0411">Iron-sulfur</keyword>
<sequence length="681" mass="75918">MTDEKNDIRAQVREYYGKTLGSSDDLKTNACCCATERPPKYVLDVMPDIADEIVERFYGCGSPIPPALTGATVVDLGCGTGRDVYVLSKLVGPTGRVIGVDMTPEQLAVAQKYQDEQAEKFGFEHSNVEFKAGFIEDLEELGIEDGTVDLVVSNCVINLTPFKDQVFSEIYRGLKPGGELYFSDVFCDRRMSDELRADPVLRGECLGGAMYIDDFRRMLAKHGWKSYVCTAVEDIHVSDLALETKLGFTSFTSRTVRAIKAEGLEDAEENYGQVARYLGGMPEMPRYFDLTEELRLIKGREYAVSGNLAAMLEQSRYGKYFEVTPRGAHRGRFDLARAQQALEMRRGKHKADLDYLNEACERCGIPSFYDRVNLPEILQANERPATMQVNITYACNLACRHCYLECGPKNNEVMSRETMEQILTAFKSGGYKTLDVTGGSPELHPDCEWFLREGAKIAEKVIVRTNLTLEEKPEYEHFLDVFAEVGADVCVSLPYFDAENADNQRGRGVFKRAVANIRKLNERGYGREGGPELEIVYNVAGPFLPPPQELLADAYRVKLTEQQGIDFNELYAFNNFPLGRFAMDLADAGLTDDYLKLLHDNFNAFAVGKIMCRDQVNVDVDGRLYDCECNHVLEMPIQLDGRDATIADIVDAPLPPREVRTSPVCYSCAAGAGSSCGGSLI</sequence>
<feature type="domain" description="Radical SAM core" evidence="5">
    <location>
        <begin position="389"/>
        <end position="525"/>
    </location>
</feature>
<evidence type="ECO:0000256" key="1">
    <source>
        <dbReference type="ARBA" id="ARBA00022691"/>
    </source>
</evidence>
<feature type="domain" description="Methyltransferase" evidence="7">
    <location>
        <begin position="70"/>
        <end position="223"/>
    </location>
</feature>
<keyword evidence="9" id="KW-1185">Reference proteome</keyword>
<keyword evidence="2" id="KW-0479">Metal-binding</keyword>
<dbReference type="Proteomes" id="UP000468668">
    <property type="component" value="Unassembled WGS sequence"/>
</dbReference>
<dbReference type="Gene3D" id="3.40.50.150">
    <property type="entry name" value="Vaccinia Virus protein VP39"/>
    <property type="match status" value="1"/>
</dbReference>
<dbReference type="PANTHER" id="PTHR43728">
    <property type="entry name" value="SLR0304 PROTEIN"/>
    <property type="match status" value="1"/>
</dbReference>
<accession>A0A6N6NNS5</accession>
<dbReference type="Gene3D" id="3.20.20.70">
    <property type="entry name" value="Aldolase class I"/>
    <property type="match status" value="1"/>
</dbReference>
<dbReference type="SFLD" id="SFLDG01067">
    <property type="entry name" value="SPASM/twitch_domain_containing"/>
    <property type="match status" value="1"/>
</dbReference>
<proteinExistence type="predicted"/>
<dbReference type="InterPro" id="IPR013785">
    <property type="entry name" value="Aldolase_TIM"/>
</dbReference>
<dbReference type="InterPro" id="IPR007197">
    <property type="entry name" value="rSAM"/>
</dbReference>
<feature type="domain" description="Arsenosugar biosynthesis radical SAM protein ArsS-like C-terminal" evidence="6">
    <location>
        <begin position="544"/>
        <end position="679"/>
    </location>
</feature>
<dbReference type="GeneID" id="98657107"/>
<keyword evidence="1" id="KW-0949">S-adenosyl-L-methionine</keyword>
<protein>
    <submittedName>
        <fullName evidence="8">Radical SAM/Cys-rich domain protein</fullName>
    </submittedName>
</protein>
<evidence type="ECO:0000313" key="9">
    <source>
        <dbReference type="Proteomes" id="UP000468668"/>
    </source>
</evidence>
<dbReference type="GO" id="GO:0003824">
    <property type="term" value="F:catalytic activity"/>
    <property type="evidence" value="ECO:0007669"/>
    <property type="project" value="InterPro"/>
</dbReference>
<dbReference type="InterPro" id="IPR024521">
    <property type="entry name" value="ArsS-like_C"/>
</dbReference>
<dbReference type="AlphaFoldDB" id="A0A6N6NNS5"/>
<reference evidence="8 9" key="1">
    <citation type="submission" date="2019-09" db="EMBL/GenBank/DDBJ databases">
        <title>Whole genome shotgun sequencing (WGS) of Ellagibacter isourolithinifaciens DSM 104140(T) and Adlercreutzia muris DSM 29508(T).</title>
        <authorList>
            <person name="Stoll D.A."/>
            <person name="Danylec N."/>
            <person name="Huch M."/>
        </authorList>
    </citation>
    <scope>NUCLEOTIDE SEQUENCE [LARGE SCALE GENOMIC DNA]</scope>
    <source>
        <strain evidence="8 9">DSM 104140</strain>
    </source>
</reference>
<dbReference type="Gene3D" id="3.40.5.100">
    <property type="match status" value="1"/>
</dbReference>
<dbReference type="InterPro" id="IPR025714">
    <property type="entry name" value="Methyltranfer_dom"/>
</dbReference>
<evidence type="ECO:0000259" key="5">
    <source>
        <dbReference type="Pfam" id="PF04055"/>
    </source>
</evidence>
<dbReference type="GO" id="GO:0046872">
    <property type="term" value="F:metal ion binding"/>
    <property type="evidence" value="ECO:0007669"/>
    <property type="project" value="UniProtKB-KW"/>
</dbReference>